<evidence type="ECO:0000313" key="7">
    <source>
        <dbReference type="EMBL" id="KRP33754.1"/>
    </source>
</evidence>
<feature type="region of interest" description="Disordered" evidence="6">
    <location>
        <begin position="177"/>
        <end position="202"/>
    </location>
</feature>
<keyword evidence="4" id="KW-0808">Transferase</keyword>
<dbReference type="NCBIfam" id="TIGR00006">
    <property type="entry name" value="16S rRNA (cytosine(1402)-N(4))-methyltransferase RsmH"/>
    <property type="match status" value="1"/>
</dbReference>
<dbReference type="SUPFAM" id="SSF53335">
    <property type="entry name" value="S-adenosyl-L-methionine-dependent methyltransferases"/>
    <property type="match status" value="1"/>
</dbReference>
<feature type="region of interest" description="Disordered" evidence="6">
    <location>
        <begin position="1"/>
        <end position="21"/>
    </location>
</feature>
<evidence type="ECO:0000256" key="6">
    <source>
        <dbReference type="SAM" id="MobiDB-lite"/>
    </source>
</evidence>
<comment type="caution">
    <text evidence="7">The sequence shown here is derived from an EMBL/GenBank/DDBJ whole genome shotgun (WGS) entry which is preliminary data.</text>
</comment>
<dbReference type="PANTHER" id="PTHR11265:SF0">
    <property type="entry name" value="12S RRNA N4-METHYLCYTIDINE METHYLTRANSFERASE"/>
    <property type="match status" value="1"/>
</dbReference>
<evidence type="ECO:0000256" key="4">
    <source>
        <dbReference type="ARBA" id="ARBA00022679"/>
    </source>
</evidence>
<feature type="compositionally biased region" description="Basic and acidic residues" evidence="6">
    <location>
        <begin position="192"/>
        <end position="202"/>
    </location>
</feature>
<dbReference type="Pfam" id="PF01795">
    <property type="entry name" value="Methyltransf_5"/>
    <property type="match status" value="1"/>
</dbReference>
<evidence type="ECO:0000256" key="5">
    <source>
        <dbReference type="ARBA" id="ARBA00022691"/>
    </source>
</evidence>
<evidence type="ECO:0000256" key="2">
    <source>
        <dbReference type="ARBA" id="ARBA00022552"/>
    </source>
</evidence>
<reference evidence="7 8" key="1">
    <citation type="submission" date="2015-10" db="EMBL/GenBank/DDBJ databases">
        <title>Metagenome-Assembled Genomes uncover a global brackish microbiome.</title>
        <authorList>
            <person name="Hugerth L.W."/>
            <person name="Larsson J."/>
            <person name="Alneberg J."/>
            <person name="Lindh M.V."/>
            <person name="Legrand C."/>
            <person name="Pinhassi J."/>
            <person name="Andersson A.F."/>
        </authorList>
    </citation>
    <scope>NUCLEOTIDE SEQUENCE [LARGE SCALE GENOMIC DNA]</scope>
    <source>
        <strain evidence="7">BACL9 MAG-120924-bin69</strain>
    </source>
</reference>
<gene>
    <name evidence="7" type="ORF">ABS33_03480</name>
</gene>
<dbReference type="SUPFAM" id="SSF81799">
    <property type="entry name" value="Putative methyltransferase TM0872, insert domain"/>
    <property type="match status" value="1"/>
</dbReference>
<evidence type="ECO:0000256" key="3">
    <source>
        <dbReference type="ARBA" id="ARBA00022603"/>
    </source>
</evidence>
<keyword evidence="2" id="KW-0698">rRNA processing</keyword>
<dbReference type="InterPro" id="IPR002903">
    <property type="entry name" value="RsmH"/>
</dbReference>
<dbReference type="InterPro" id="IPR023397">
    <property type="entry name" value="SAM-dep_MeTrfase_MraW_recog"/>
</dbReference>
<name>A0A0R2XC64_9BACT</name>
<evidence type="ECO:0000313" key="8">
    <source>
        <dbReference type="Proteomes" id="UP000051220"/>
    </source>
</evidence>
<dbReference type="AlphaFoldDB" id="A0A0R2XC64"/>
<keyword evidence="3" id="KW-0489">Methyltransferase</keyword>
<sequence length="202" mass="22382">MDQAERGFSFQQSGPLDMRMDSTAGTTAADLVNNLSEPELRNLLRDGGEDRDPGKIARAIVRARPLATTVDLATAVCRATRPAHPGIKHPATRTFLALRRAVNREGEVLQQALAAVPKVLRTGGRLAVLTYHSAEDRVVKHWIRGHAEEEKREMGMAFGQPNPERWVKVLEEEVPSEEEIARNPRARSARLRGAERLPEGSK</sequence>
<comment type="similarity">
    <text evidence="1">Belongs to the methyltransferase superfamily. RsmH family.</text>
</comment>
<organism evidence="7 8">
    <name type="scientific">Verrucomicrobia subdivision 6 bacterium BACL9 MAG-120924-bin69</name>
    <dbReference type="NCBI Taxonomy" id="1655635"/>
    <lineage>
        <taxon>Bacteria</taxon>
        <taxon>Pseudomonadati</taxon>
        <taxon>Verrucomicrobiota</taxon>
        <taxon>Verrucomicrobiia</taxon>
        <taxon>Verrucomicrobiales</taxon>
        <taxon>Verrucomicrobia subdivision 6</taxon>
    </lineage>
</organism>
<dbReference type="GO" id="GO:0070475">
    <property type="term" value="P:rRNA base methylation"/>
    <property type="evidence" value="ECO:0007669"/>
    <property type="project" value="TreeGrafter"/>
</dbReference>
<dbReference type="EMBL" id="LIDN01000087">
    <property type="protein sequence ID" value="KRP33754.1"/>
    <property type="molecule type" value="Genomic_DNA"/>
</dbReference>
<proteinExistence type="inferred from homology"/>
<protein>
    <recommendedName>
        <fullName evidence="9">16S rRNA methyltransferase</fullName>
    </recommendedName>
</protein>
<dbReference type="Gene3D" id="1.10.150.170">
    <property type="entry name" value="Putative methyltransferase TM0872, insert domain"/>
    <property type="match status" value="1"/>
</dbReference>
<dbReference type="PANTHER" id="PTHR11265">
    <property type="entry name" value="S-ADENOSYL-METHYLTRANSFERASE MRAW"/>
    <property type="match status" value="1"/>
</dbReference>
<keyword evidence="5" id="KW-0949">S-adenosyl-L-methionine</keyword>
<dbReference type="Proteomes" id="UP000051220">
    <property type="component" value="Unassembled WGS sequence"/>
</dbReference>
<evidence type="ECO:0000256" key="1">
    <source>
        <dbReference type="ARBA" id="ARBA00010396"/>
    </source>
</evidence>
<evidence type="ECO:0008006" key="9">
    <source>
        <dbReference type="Google" id="ProtNLM"/>
    </source>
</evidence>
<dbReference type="InterPro" id="IPR029063">
    <property type="entry name" value="SAM-dependent_MTases_sf"/>
</dbReference>
<dbReference type="GO" id="GO:0071424">
    <property type="term" value="F:rRNA (cytosine-N4-)-methyltransferase activity"/>
    <property type="evidence" value="ECO:0007669"/>
    <property type="project" value="TreeGrafter"/>
</dbReference>
<accession>A0A0R2XC64</accession>